<gene>
    <name evidence="2" type="ORF">C2845_PM11G02300</name>
</gene>
<evidence type="ECO:0000313" key="2">
    <source>
        <dbReference type="EMBL" id="RLN07504.1"/>
    </source>
</evidence>
<evidence type="ECO:0000256" key="1">
    <source>
        <dbReference type="SAM" id="MobiDB-lite"/>
    </source>
</evidence>
<feature type="region of interest" description="Disordered" evidence="1">
    <location>
        <begin position="84"/>
        <end position="142"/>
    </location>
</feature>
<accession>A0A3L6RQA0</accession>
<comment type="caution">
    <text evidence="2">The sequence shown here is derived from an EMBL/GenBank/DDBJ whole genome shotgun (WGS) entry which is preliminary data.</text>
</comment>
<dbReference type="AlphaFoldDB" id="A0A3L6RQA0"/>
<dbReference type="PANTHER" id="PTHR33026:SF7">
    <property type="entry name" value="OS03G0100275 PROTEIN"/>
    <property type="match status" value="1"/>
</dbReference>
<dbReference type="Proteomes" id="UP000275267">
    <property type="component" value="Unassembled WGS sequence"/>
</dbReference>
<dbReference type="OrthoDB" id="696609at2759"/>
<organism evidence="2 3">
    <name type="scientific">Panicum miliaceum</name>
    <name type="common">Proso millet</name>
    <name type="synonym">Broomcorn millet</name>
    <dbReference type="NCBI Taxonomy" id="4540"/>
    <lineage>
        <taxon>Eukaryota</taxon>
        <taxon>Viridiplantae</taxon>
        <taxon>Streptophyta</taxon>
        <taxon>Embryophyta</taxon>
        <taxon>Tracheophyta</taxon>
        <taxon>Spermatophyta</taxon>
        <taxon>Magnoliopsida</taxon>
        <taxon>Liliopsida</taxon>
        <taxon>Poales</taxon>
        <taxon>Poaceae</taxon>
        <taxon>PACMAD clade</taxon>
        <taxon>Panicoideae</taxon>
        <taxon>Panicodae</taxon>
        <taxon>Paniceae</taxon>
        <taxon>Panicinae</taxon>
        <taxon>Panicum</taxon>
        <taxon>Panicum sect. Panicum</taxon>
    </lineage>
</organism>
<evidence type="ECO:0000313" key="3">
    <source>
        <dbReference type="Proteomes" id="UP000275267"/>
    </source>
</evidence>
<dbReference type="EMBL" id="PQIB02000007">
    <property type="protein sequence ID" value="RLN07504.1"/>
    <property type="molecule type" value="Genomic_DNA"/>
</dbReference>
<protein>
    <submittedName>
        <fullName evidence="2">Uncharacterized protein</fullName>
    </submittedName>
</protein>
<name>A0A3L6RQA0_PANMI</name>
<dbReference type="PANTHER" id="PTHR33026">
    <property type="entry name" value="OS06G0360600 PROTEIN"/>
    <property type="match status" value="1"/>
</dbReference>
<reference evidence="3" key="1">
    <citation type="journal article" date="2019" name="Nat. Commun.">
        <title>The genome of broomcorn millet.</title>
        <authorList>
            <person name="Zou C."/>
            <person name="Miki D."/>
            <person name="Li D."/>
            <person name="Tang Q."/>
            <person name="Xiao L."/>
            <person name="Rajput S."/>
            <person name="Deng P."/>
            <person name="Jia W."/>
            <person name="Huang R."/>
            <person name="Zhang M."/>
            <person name="Sun Y."/>
            <person name="Hu J."/>
            <person name="Fu X."/>
            <person name="Schnable P.S."/>
            <person name="Li F."/>
            <person name="Zhang H."/>
            <person name="Feng B."/>
            <person name="Zhu X."/>
            <person name="Liu R."/>
            <person name="Schnable J.C."/>
            <person name="Zhu J.-K."/>
            <person name="Zhang H."/>
        </authorList>
    </citation>
    <scope>NUCLEOTIDE SEQUENCE [LARGE SCALE GENOMIC DNA]</scope>
</reference>
<sequence length="159" mass="18197">MKRIQHLKDQGVTGESMAYSFIECRIQPLQQRVHLSFEYEGTHDPSRMAQDVPSAEEVMRRVTRLFTGVTSEPYVSKLFGAYYSPNPGNLERFRSDPPKPLYEEPSQESPAARDAGDVAARPPRTKRKVGDSNSGFLQYNPGRHEREFVAEVACRREHR</sequence>
<proteinExistence type="predicted"/>
<keyword evidence="3" id="KW-1185">Reference proteome</keyword>